<evidence type="ECO:0000313" key="3">
    <source>
        <dbReference type="Proteomes" id="UP001501725"/>
    </source>
</evidence>
<proteinExistence type="predicted"/>
<feature type="chain" id="PRO_5045629535" description="DUF4369 domain-containing protein" evidence="1">
    <location>
        <begin position="18"/>
        <end position="166"/>
    </location>
</feature>
<comment type="caution">
    <text evidence="2">The sequence shown here is derived from an EMBL/GenBank/DDBJ whole genome shotgun (WGS) entry which is preliminary data.</text>
</comment>
<protein>
    <recommendedName>
        <fullName evidence="4">DUF4369 domain-containing protein</fullName>
    </recommendedName>
</protein>
<evidence type="ECO:0008006" key="4">
    <source>
        <dbReference type="Google" id="ProtNLM"/>
    </source>
</evidence>
<sequence>MKKLLFLLLSAPLFSSAQDSCSLKSDRDPYTKEVRLSTGLIRLGDHKFSAEANAKEIDLFFALGGDALCFNDQSSAVVNFSGTRLRNTYRSGGTMNCEGFFHIIFRNTPETSYSFRRLFEQRIGVISITNGKQTVEIKLTEEQKDLMQRALSCLARDAKGLIPAAQ</sequence>
<accession>A0ABP8GVI6</accession>
<gene>
    <name evidence="2" type="ORF">GCM10023184_21640</name>
</gene>
<dbReference type="RefSeq" id="WP_345255721.1">
    <property type="nucleotide sequence ID" value="NZ_BAABGY010000007.1"/>
</dbReference>
<reference evidence="3" key="1">
    <citation type="journal article" date="2019" name="Int. J. Syst. Evol. Microbiol.">
        <title>The Global Catalogue of Microorganisms (GCM) 10K type strain sequencing project: providing services to taxonomists for standard genome sequencing and annotation.</title>
        <authorList>
            <consortium name="The Broad Institute Genomics Platform"/>
            <consortium name="The Broad Institute Genome Sequencing Center for Infectious Disease"/>
            <person name="Wu L."/>
            <person name="Ma J."/>
        </authorList>
    </citation>
    <scope>NUCLEOTIDE SEQUENCE [LARGE SCALE GENOMIC DNA]</scope>
    <source>
        <strain evidence="3">JCM 17919</strain>
    </source>
</reference>
<organism evidence="2 3">
    <name type="scientific">Flaviaesturariibacter amylovorans</name>
    <dbReference type="NCBI Taxonomy" id="1084520"/>
    <lineage>
        <taxon>Bacteria</taxon>
        <taxon>Pseudomonadati</taxon>
        <taxon>Bacteroidota</taxon>
        <taxon>Chitinophagia</taxon>
        <taxon>Chitinophagales</taxon>
        <taxon>Chitinophagaceae</taxon>
        <taxon>Flaviaestuariibacter</taxon>
    </lineage>
</organism>
<keyword evidence="3" id="KW-1185">Reference proteome</keyword>
<feature type="signal peptide" evidence="1">
    <location>
        <begin position="1"/>
        <end position="17"/>
    </location>
</feature>
<evidence type="ECO:0000313" key="2">
    <source>
        <dbReference type="EMBL" id="GAA4330469.1"/>
    </source>
</evidence>
<keyword evidence="1" id="KW-0732">Signal</keyword>
<dbReference type="Proteomes" id="UP001501725">
    <property type="component" value="Unassembled WGS sequence"/>
</dbReference>
<name>A0ABP8GVI6_9BACT</name>
<dbReference type="EMBL" id="BAABGY010000007">
    <property type="protein sequence ID" value="GAA4330469.1"/>
    <property type="molecule type" value="Genomic_DNA"/>
</dbReference>
<evidence type="ECO:0000256" key="1">
    <source>
        <dbReference type="SAM" id="SignalP"/>
    </source>
</evidence>